<reference evidence="7" key="2">
    <citation type="submission" date="2025-09" db="UniProtKB">
        <authorList>
            <consortium name="Ensembl"/>
        </authorList>
    </citation>
    <scope>IDENTIFICATION</scope>
</reference>
<keyword evidence="8" id="KW-1185">Reference proteome</keyword>
<feature type="transmembrane region" description="Helical" evidence="5">
    <location>
        <begin position="224"/>
        <end position="240"/>
    </location>
</feature>
<dbReference type="PROSITE" id="PS50850">
    <property type="entry name" value="MFS"/>
    <property type="match status" value="1"/>
</dbReference>
<feature type="transmembrane region" description="Helical" evidence="5">
    <location>
        <begin position="365"/>
        <end position="386"/>
    </location>
</feature>
<dbReference type="OMA" id="WIFERAP"/>
<keyword evidence="4 5" id="KW-0472">Membrane</keyword>
<evidence type="ECO:0000256" key="1">
    <source>
        <dbReference type="ARBA" id="ARBA00004141"/>
    </source>
</evidence>
<dbReference type="PANTHER" id="PTHR24064">
    <property type="entry name" value="SOLUTE CARRIER FAMILY 22 MEMBER"/>
    <property type="match status" value="1"/>
</dbReference>
<feature type="transmembrane region" description="Helical" evidence="5">
    <location>
        <begin position="129"/>
        <end position="151"/>
    </location>
</feature>
<evidence type="ECO:0000313" key="8">
    <source>
        <dbReference type="Proteomes" id="UP000694546"/>
    </source>
</evidence>
<dbReference type="AlphaFoldDB" id="A0A8C4YZ28"/>
<protein>
    <submittedName>
        <fullName evidence="7">Solute carrier family 22 member 13a</fullName>
    </submittedName>
</protein>
<name>A0A8C4YZ28_GADMO</name>
<accession>A0A8C4YZ28</accession>
<dbReference type="Pfam" id="PF00083">
    <property type="entry name" value="Sugar_tr"/>
    <property type="match status" value="1"/>
</dbReference>
<organism evidence="7 8">
    <name type="scientific">Gadus morhua</name>
    <name type="common">Atlantic cod</name>
    <dbReference type="NCBI Taxonomy" id="8049"/>
    <lineage>
        <taxon>Eukaryota</taxon>
        <taxon>Metazoa</taxon>
        <taxon>Chordata</taxon>
        <taxon>Craniata</taxon>
        <taxon>Vertebrata</taxon>
        <taxon>Euteleostomi</taxon>
        <taxon>Actinopterygii</taxon>
        <taxon>Neopterygii</taxon>
        <taxon>Teleostei</taxon>
        <taxon>Neoteleostei</taxon>
        <taxon>Acanthomorphata</taxon>
        <taxon>Zeiogadaria</taxon>
        <taxon>Gadariae</taxon>
        <taxon>Gadiformes</taxon>
        <taxon>Gadoidei</taxon>
        <taxon>Gadidae</taxon>
        <taxon>Gadus</taxon>
    </lineage>
</organism>
<evidence type="ECO:0000256" key="5">
    <source>
        <dbReference type="SAM" id="Phobius"/>
    </source>
</evidence>
<feature type="transmembrane region" description="Helical" evidence="5">
    <location>
        <begin position="189"/>
        <end position="212"/>
    </location>
</feature>
<feature type="transmembrane region" description="Helical" evidence="5">
    <location>
        <begin position="21"/>
        <end position="42"/>
    </location>
</feature>
<dbReference type="InterPro" id="IPR020846">
    <property type="entry name" value="MFS_dom"/>
</dbReference>
<proteinExistence type="predicted"/>
<dbReference type="InterPro" id="IPR036259">
    <property type="entry name" value="MFS_trans_sf"/>
</dbReference>
<feature type="transmembrane region" description="Helical" evidence="5">
    <location>
        <begin position="340"/>
        <end position="358"/>
    </location>
</feature>
<dbReference type="GeneTree" id="ENSGT00940000154607"/>
<comment type="subcellular location">
    <subcellularLocation>
        <location evidence="1">Membrane</location>
        <topology evidence="1">Multi-pass membrane protein</topology>
    </subcellularLocation>
</comment>
<dbReference type="GO" id="GO:0022857">
    <property type="term" value="F:transmembrane transporter activity"/>
    <property type="evidence" value="ECO:0007669"/>
    <property type="project" value="InterPro"/>
</dbReference>
<dbReference type="InterPro" id="IPR005828">
    <property type="entry name" value="MFS_sugar_transport-like"/>
</dbReference>
<feature type="transmembrane region" description="Helical" evidence="5">
    <location>
        <begin position="163"/>
        <end position="183"/>
    </location>
</feature>
<feature type="transmembrane region" description="Helical" evidence="5">
    <location>
        <begin position="246"/>
        <end position="264"/>
    </location>
</feature>
<evidence type="ECO:0000313" key="7">
    <source>
        <dbReference type="Ensembl" id="ENSGMOP00000002064.2"/>
    </source>
</evidence>
<sequence>MADFGEILRAIGDFGLFQKTILIAIWIPCFLLSLTFASILFVESDPERHCNTDWILGAGPNLTEEEQLNLTVPREPDGSLSRCLMYAPVNWTLDSIRQYGLNHTTACRDGWVYDQTLYQFDLVCDEANMVAVAQTVLMAGILTGSLLFGPLGESFGRRRTTQIPVLFLFIFMLTTGLCPNYYLYLASQFGLGVGYGGFRINCIVLTTEWIGITKRSLGSCGSQFFGAFGQAFLAVLIFFIRDWRLAQFVMAAPMGLVAVYIWFIPESARWLLDRGRTEEAKELILKAAAINRRTVPQSLFEKNTFPKFFPIKSFRFALNLSYFCLTFNVGKFGLDIFLTQLLFGLTEIPAHLLCFWLLELAGRKLSLMSTVLVGGLLCLCILAVPAGNTHFIRDSVGVLVTRMQHSWLPSSTSPLDATKCLTLHL</sequence>
<dbReference type="GO" id="GO:0016020">
    <property type="term" value="C:membrane"/>
    <property type="evidence" value="ECO:0007669"/>
    <property type="project" value="UniProtKB-SubCell"/>
</dbReference>
<keyword evidence="3 5" id="KW-1133">Transmembrane helix</keyword>
<dbReference type="Gene3D" id="1.20.1250.20">
    <property type="entry name" value="MFS general substrate transporter like domains"/>
    <property type="match status" value="1"/>
</dbReference>
<evidence type="ECO:0000259" key="6">
    <source>
        <dbReference type="PROSITE" id="PS50850"/>
    </source>
</evidence>
<reference evidence="7" key="1">
    <citation type="submission" date="2025-08" db="UniProtKB">
        <authorList>
            <consortium name="Ensembl"/>
        </authorList>
    </citation>
    <scope>IDENTIFICATION</scope>
</reference>
<evidence type="ECO:0000256" key="2">
    <source>
        <dbReference type="ARBA" id="ARBA00022692"/>
    </source>
</evidence>
<dbReference type="SUPFAM" id="SSF103473">
    <property type="entry name" value="MFS general substrate transporter"/>
    <property type="match status" value="1"/>
</dbReference>
<evidence type="ECO:0000256" key="3">
    <source>
        <dbReference type="ARBA" id="ARBA00022989"/>
    </source>
</evidence>
<dbReference type="Proteomes" id="UP000694546">
    <property type="component" value="Chromosome 8"/>
</dbReference>
<keyword evidence="2 5" id="KW-0812">Transmembrane</keyword>
<feature type="domain" description="Major facilitator superfamily (MFS) profile" evidence="6">
    <location>
        <begin position="83"/>
        <end position="425"/>
    </location>
</feature>
<dbReference type="Ensembl" id="ENSGMOT00000002131.2">
    <property type="protein sequence ID" value="ENSGMOP00000002064.2"/>
    <property type="gene ID" value="ENSGMOG00000001724.2"/>
</dbReference>
<evidence type="ECO:0000256" key="4">
    <source>
        <dbReference type="ARBA" id="ARBA00023136"/>
    </source>
</evidence>